<gene>
    <name evidence="2" type="ORF">AJ78_07884</name>
</gene>
<comment type="caution">
    <text evidence="2">The sequence shown here is derived from an EMBL/GenBank/DDBJ whole genome shotgun (WGS) entry which is preliminary data.</text>
</comment>
<dbReference type="EMBL" id="LGRN01000566">
    <property type="protein sequence ID" value="OJD11322.1"/>
    <property type="molecule type" value="Genomic_DNA"/>
</dbReference>
<evidence type="ECO:0000256" key="1">
    <source>
        <dbReference type="SAM" id="MobiDB-lite"/>
    </source>
</evidence>
<evidence type="ECO:0000313" key="2">
    <source>
        <dbReference type="EMBL" id="OJD11322.1"/>
    </source>
</evidence>
<dbReference type="VEuPathDB" id="FungiDB:AJ78_07884"/>
<proteinExistence type="predicted"/>
<dbReference type="AlphaFoldDB" id="A0A1J9P610"/>
<protein>
    <submittedName>
        <fullName evidence="2">Uncharacterized protein</fullName>
    </submittedName>
</protein>
<keyword evidence="3" id="KW-1185">Reference proteome</keyword>
<evidence type="ECO:0000313" key="3">
    <source>
        <dbReference type="Proteomes" id="UP000182235"/>
    </source>
</evidence>
<reference evidence="2 3" key="1">
    <citation type="submission" date="2015-07" db="EMBL/GenBank/DDBJ databases">
        <title>Emmonsia species relationships and genome sequence.</title>
        <authorList>
            <consortium name="The Broad Institute Genomics Platform"/>
            <person name="Cuomo C.A."/>
            <person name="Munoz J.F."/>
            <person name="Imamovic A."/>
            <person name="Priest M.E."/>
            <person name="Young S."/>
            <person name="Clay O.K."/>
            <person name="McEwen J.G."/>
        </authorList>
    </citation>
    <scope>NUCLEOTIDE SEQUENCE [LARGE SCALE GENOMIC DNA]</scope>
    <source>
        <strain evidence="2 3">UAMH 9510</strain>
    </source>
</reference>
<dbReference type="OrthoDB" id="10540865at2759"/>
<feature type="region of interest" description="Disordered" evidence="1">
    <location>
        <begin position="1"/>
        <end position="107"/>
    </location>
</feature>
<dbReference type="Proteomes" id="UP000182235">
    <property type="component" value="Unassembled WGS sequence"/>
</dbReference>
<sequence>MDPRGEGGPLYTPGNGGPSRGARLGLHSPGIEARHSSQQYPRTKSENRTHAATASLPRLSHANHRGGEVGGQEGGYHSAVAAYSWPPEEKDKGAVRRGHPQLPTKGR</sequence>
<accession>A0A1J9P610</accession>
<name>A0A1J9P610_9EURO</name>
<organism evidence="2 3">
    <name type="scientific">Emergomyces pasteurianus Ep9510</name>
    <dbReference type="NCBI Taxonomy" id="1447872"/>
    <lineage>
        <taxon>Eukaryota</taxon>
        <taxon>Fungi</taxon>
        <taxon>Dikarya</taxon>
        <taxon>Ascomycota</taxon>
        <taxon>Pezizomycotina</taxon>
        <taxon>Eurotiomycetes</taxon>
        <taxon>Eurotiomycetidae</taxon>
        <taxon>Onygenales</taxon>
        <taxon>Ajellomycetaceae</taxon>
        <taxon>Emergomyces</taxon>
    </lineage>
</organism>